<evidence type="ECO:0000256" key="10">
    <source>
        <dbReference type="SAM" id="Phobius"/>
    </source>
</evidence>
<evidence type="ECO:0000256" key="1">
    <source>
        <dbReference type="ARBA" id="ARBA00000085"/>
    </source>
</evidence>
<evidence type="ECO:0000256" key="2">
    <source>
        <dbReference type="ARBA" id="ARBA00004651"/>
    </source>
</evidence>
<dbReference type="PANTHER" id="PTHR44936:SF10">
    <property type="entry name" value="SENSOR PROTEIN RSTB"/>
    <property type="match status" value="1"/>
</dbReference>
<feature type="transmembrane region" description="Helical" evidence="10">
    <location>
        <begin position="185"/>
        <end position="204"/>
    </location>
</feature>
<dbReference type="InterPro" id="IPR003594">
    <property type="entry name" value="HATPase_dom"/>
</dbReference>
<dbReference type="PANTHER" id="PTHR44936">
    <property type="entry name" value="SENSOR PROTEIN CREC"/>
    <property type="match status" value="1"/>
</dbReference>
<dbReference type="Pfam" id="PF02518">
    <property type="entry name" value="HATPase_c"/>
    <property type="match status" value="1"/>
</dbReference>
<dbReference type="InterPro" id="IPR036890">
    <property type="entry name" value="HATPase_C_sf"/>
</dbReference>
<keyword evidence="6" id="KW-0808">Transferase</keyword>
<comment type="subcellular location">
    <subcellularLocation>
        <location evidence="2">Cell membrane</location>
        <topology evidence="2">Multi-pass membrane protein</topology>
    </subcellularLocation>
</comment>
<dbReference type="GO" id="GO:0005524">
    <property type="term" value="F:ATP binding"/>
    <property type="evidence" value="ECO:0007669"/>
    <property type="project" value="UniProtKB-KW"/>
</dbReference>
<accession>A0A3L9M7U5</accession>
<keyword evidence="9" id="KW-0067">ATP-binding</keyword>
<evidence type="ECO:0000256" key="6">
    <source>
        <dbReference type="ARBA" id="ARBA00022679"/>
    </source>
</evidence>
<keyword evidence="5" id="KW-0597">Phosphoprotein</keyword>
<feature type="domain" description="Histidine kinase" evidence="11">
    <location>
        <begin position="226"/>
        <end position="421"/>
    </location>
</feature>
<evidence type="ECO:0000256" key="5">
    <source>
        <dbReference type="ARBA" id="ARBA00022553"/>
    </source>
</evidence>
<evidence type="ECO:0000256" key="9">
    <source>
        <dbReference type="ARBA" id="ARBA00022840"/>
    </source>
</evidence>
<dbReference type="GO" id="GO:0005886">
    <property type="term" value="C:plasma membrane"/>
    <property type="evidence" value="ECO:0007669"/>
    <property type="project" value="UniProtKB-SubCell"/>
</dbReference>
<keyword evidence="10" id="KW-1133">Transmembrane helix</keyword>
<protein>
    <recommendedName>
        <fullName evidence="3">histidine kinase</fullName>
        <ecNumber evidence="3">2.7.13.3</ecNumber>
    </recommendedName>
</protein>
<evidence type="ECO:0000256" key="7">
    <source>
        <dbReference type="ARBA" id="ARBA00022741"/>
    </source>
</evidence>
<dbReference type="InterPro" id="IPR003661">
    <property type="entry name" value="HisK_dim/P_dom"/>
</dbReference>
<organism evidence="12 13">
    <name type="scientific">Faecalibacter macacae</name>
    <dbReference type="NCBI Taxonomy" id="1859289"/>
    <lineage>
        <taxon>Bacteria</taxon>
        <taxon>Pseudomonadati</taxon>
        <taxon>Bacteroidota</taxon>
        <taxon>Flavobacteriia</taxon>
        <taxon>Flavobacteriales</taxon>
        <taxon>Weeksellaceae</taxon>
        <taxon>Faecalibacter</taxon>
    </lineage>
</organism>
<keyword evidence="7" id="KW-0547">Nucleotide-binding</keyword>
<keyword evidence="8" id="KW-0418">Kinase</keyword>
<keyword evidence="10" id="KW-0472">Membrane</keyword>
<dbReference type="EC" id="2.7.13.3" evidence="3"/>
<dbReference type="CDD" id="cd00075">
    <property type="entry name" value="HATPase"/>
    <property type="match status" value="1"/>
</dbReference>
<comment type="caution">
    <text evidence="12">The sequence shown here is derived from an EMBL/GenBank/DDBJ whole genome shotgun (WGS) entry which is preliminary data.</text>
</comment>
<keyword evidence="10" id="KW-0812">Transmembrane</keyword>
<name>A0A3L9M7U5_9FLAO</name>
<proteinExistence type="predicted"/>
<evidence type="ECO:0000256" key="3">
    <source>
        <dbReference type="ARBA" id="ARBA00012438"/>
    </source>
</evidence>
<dbReference type="PROSITE" id="PS50109">
    <property type="entry name" value="HIS_KIN"/>
    <property type="match status" value="1"/>
</dbReference>
<dbReference type="InterPro" id="IPR004358">
    <property type="entry name" value="Sig_transdc_His_kin-like_C"/>
</dbReference>
<dbReference type="AlphaFoldDB" id="A0A3L9M7U5"/>
<dbReference type="RefSeq" id="WP_121935359.1">
    <property type="nucleotide sequence ID" value="NZ_RDOJ01000018.1"/>
</dbReference>
<dbReference type="InterPro" id="IPR005467">
    <property type="entry name" value="His_kinase_dom"/>
</dbReference>
<dbReference type="Gene3D" id="1.10.287.130">
    <property type="match status" value="1"/>
</dbReference>
<dbReference type="SMART" id="SM00387">
    <property type="entry name" value="HATPase_c"/>
    <property type="match status" value="1"/>
</dbReference>
<evidence type="ECO:0000313" key="13">
    <source>
        <dbReference type="Proteomes" id="UP000275348"/>
    </source>
</evidence>
<evidence type="ECO:0000259" key="11">
    <source>
        <dbReference type="PROSITE" id="PS50109"/>
    </source>
</evidence>
<dbReference type="Proteomes" id="UP000275348">
    <property type="component" value="Unassembled WGS sequence"/>
</dbReference>
<dbReference type="OrthoDB" id="1933776at2"/>
<dbReference type="EMBL" id="RDOJ01000018">
    <property type="protein sequence ID" value="RLZ07334.1"/>
    <property type="molecule type" value="Genomic_DNA"/>
</dbReference>
<dbReference type="InterPro" id="IPR036097">
    <property type="entry name" value="HisK_dim/P_sf"/>
</dbReference>
<sequence>MIGLQGYYIFNSFQLEEKELKSDAVKIATTILTEMDNLEDESEEDLIKNFKKMSHINNEQFGELNVIKSEVNLRFKKLSEKLDALLLKASSDYGYEIALEKKVNSIYDEINSKEILGDKPLLIYQSSAKIVEPKTINEGIWATNDLSNETDTDLGINNKEEHKYRIKSSVDFELKNVRFLVFKKIIPLIVVSLIILFFLIYLYIQTLKNVHRQETVNKQLYLTIDSIAHELNTPITTLKFAAQQIDKSETKSIVLRQINRLEKSVQAIFQEQNSKEYLVQKKHIDDYLVELKNQYSTVQLLSSINFDANNYLTKNDFELILNNLIENAAKYGASSIKVDLNFSQSIKITVTDNGIGIPTEDLENIFRKYYRVNREINQKISGVGLGLYLVKKCIEKYNGNILVVNQKSKGVKFEISIPNEK</sequence>
<keyword evidence="13" id="KW-1185">Reference proteome</keyword>
<keyword evidence="4" id="KW-1003">Cell membrane</keyword>
<evidence type="ECO:0000256" key="8">
    <source>
        <dbReference type="ARBA" id="ARBA00022777"/>
    </source>
</evidence>
<evidence type="ECO:0000256" key="4">
    <source>
        <dbReference type="ARBA" id="ARBA00022475"/>
    </source>
</evidence>
<dbReference type="PRINTS" id="PR00344">
    <property type="entry name" value="BCTRLSENSOR"/>
</dbReference>
<evidence type="ECO:0000313" key="12">
    <source>
        <dbReference type="EMBL" id="RLZ07334.1"/>
    </source>
</evidence>
<dbReference type="SUPFAM" id="SSF55874">
    <property type="entry name" value="ATPase domain of HSP90 chaperone/DNA topoisomerase II/histidine kinase"/>
    <property type="match status" value="1"/>
</dbReference>
<dbReference type="GO" id="GO:0000155">
    <property type="term" value="F:phosphorelay sensor kinase activity"/>
    <property type="evidence" value="ECO:0007669"/>
    <property type="project" value="InterPro"/>
</dbReference>
<comment type="catalytic activity">
    <reaction evidence="1">
        <text>ATP + protein L-histidine = ADP + protein N-phospho-L-histidine.</text>
        <dbReference type="EC" id="2.7.13.3"/>
    </reaction>
</comment>
<dbReference type="SUPFAM" id="SSF47384">
    <property type="entry name" value="Homodimeric domain of signal transducing histidine kinase"/>
    <property type="match status" value="1"/>
</dbReference>
<gene>
    <name evidence="12" type="ORF">EAH69_11520</name>
</gene>
<dbReference type="Gene3D" id="3.30.565.10">
    <property type="entry name" value="Histidine kinase-like ATPase, C-terminal domain"/>
    <property type="match status" value="1"/>
</dbReference>
<reference evidence="12 13" key="1">
    <citation type="submission" date="2018-10" db="EMBL/GenBank/DDBJ databases">
        <authorList>
            <person name="Chen X."/>
        </authorList>
    </citation>
    <scope>NUCLEOTIDE SEQUENCE [LARGE SCALE GENOMIC DNA]</scope>
    <source>
        <strain evidence="12 13">YIM 102668</strain>
    </source>
</reference>
<dbReference type="CDD" id="cd00082">
    <property type="entry name" value="HisKA"/>
    <property type="match status" value="1"/>
</dbReference>
<dbReference type="InterPro" id="IPR050980">
    <property type="entry name" value="2C_sensor_his_kinase"/>
</dbReference>